<dbReference type="EMBL" id="LN899822">
    <property type="protein sequence ID" value="CUV64290.1"/>
    <property type="molecule type" value="Genomic_DNA"/>
</dbReference>
<name>A0A0S4XLJ8_RALSL</name>
<protein>
    <submittedName>
        <fullName evidence="1">Uncharacterized protein</fullName>
    </submittedName>
</protein>
<proteinExistence type="predicted"/>
<accession>A0A0S4XLJ8</accession>
<dbReference type="AlphaFoldDB" id="A0A0S4XLJ8"/>
<reference evidence="1" key="1">
    <citation type="submission" date="2015-10" db="EMBL/GenBank/DDBJ databases">
        <authorList>
            <person name="Gilbert D.G."/>
        </authorList>
    </citation>
    <scope>NUCLEOTIDE SEQUENCE</scope>
    <source>
        <strain evidence="1">Phyl III-seqv23</strain>
    </source>
</reference>
<evidence type="ECO:0000313" key="1">
    <source>
        <dbReference type="EMBL" id="CUV64290.1"/>
    </source>
</evidence>
<gene>
    <name evidence="1" type="ORF">RD1301_v1_5790002</name>
</gene>
<organism evidence="1">
    <name type="scientific">Ralstonia solanacearum</name>
    <name type="common">Pseudomonas solanacearum</name>
    <dbReference type="NCBI Taxonomy" id="305"/>
    <lineage>
        <taxon>Bacteria</taxon>
        <taxon>Pseudomonadati</taxon>
        <taxon>Pseudomonadota</taxon>
        <taxon>Betaproteobacteria</taxon>
        <taxon>Burkholderiales</taxon>
        <taxon>Burkholderiaceae</taxon>
        <taxon>Ralstonia</taxon>
        <taxon>Ralstonia solanacearum species complex</taxon>
    </lineage>
</organism>
<sequence>MLGLRSVALQTLLERAHRLAVLEAGDLRRA</sequence>